<evidence type="ECO:0008006" key="5">
    <source>
        <dbReference type="Google" id="ProtNLM"/>
    </source>
</evidence>
<dbReference type="GO" id="GO:0006952">
    <property type="term" value="P:defense response"/>
    <property type="evidence" value="ECO:0007669"/>
    <property type="project" value="InterPro"/>
</dbReference>
<reference evidence="3 4" key="1">
    <citation type="submission" date="2024-01" db="EMBL/GenBank/DDBJ databases">
        <title>The genomes of 5 underutilized Papilionoideae crops provide insights into root nodulation and disease resistanc.</title>
        <authorList>
            <person name="Jiang F."/>
        </authorList>
    </citation>
    <scope>NUCLEOTIDE SEQUENCE [LARGE SCALE GENOMIC DNA]</scope>
    <source>
        <strain evidence="3">DUOXIRENSHENG_FW03</strain>
        <tissue evidence="3">Leaves</tissue>
    </source>
</reference>
<name>A0AAN9SP33_PSOTE</name>
<evidence type="ECO:0000313" key="3">
    <source>
        <dbReference type="EMBL" id="KAK7401176.1"/>
    </source>
</evidence>
<dbReference type="InterPro" id="IPR032675">
    <property type="entry name" value="LRR_dom_sf"/>
</dbReference>
<dbReference type="PANTHER" id="PTHR11017">
    <property type="entry name" value="LEUCINE-RICH REPEAT-CONTAINING PROTEIN"/>
    <property type="match status" value="1"/>
</dbReference>
<accession>A0AAN9SP33</accession>
<dbReference type="Pfam" id="PF07725">
    <property type="entry name" value="LRR_3"/>
    <property type="match status" value="1"/>
</dbReference>
<proteinExistence type="predicted"/>
<dbReference type="SUPFAM" id="SSF52058">
    <property type="entry name" value="L domain-like"/>
    <property type="match status" value="1"/>
</dbReference>
<comment type="caution">
    <text evidence="3">The sequence shown here is derived from an EMBL/GenBank/DDBJ whole genome shotgun (WGS) entry which is preliminary data.</text>
</comment>
<evidence type="ECO:0000256" key="2">
    <source>
        <dbReference type="ARBA" id="ARBA00022737"/>
    </source>
</evidence>
<dbReference type="InterPro" id="IPR011713">
    <property type="entry name" value="Leu-rich_rpt_3"/>
</dbReference>
<dbReference type="InterPro" id="IPR044974">
    <property type="entry name" value="Disease_R_plants"/>
</dbReference>
<gene>
    <name evidence="3" type="ORF">VNO78_12496</name>
</gene>
<keyword evidence="1" id="KW-0433">Leucine-rich repeat</keyword>
<dbReference type="Gene3D" id="3.80.10.10">
    <property type="entry name" value="Ribonuclease Inhibitor"/>
    <property type="match status" value="1"/>
</dbReference>
<dbReference type="PANTHER" id="PTHR11017:SF243">
    <property type="entry name" value="ADP-RIBOSYL CYCLASE_CYCLIC ADP-RIBOSE HYDROLASE"/>
    <property type="match status" value="1"/>
</dbReference>
<organism evidence="3 4">
    <name type="scientific">Psophocarpus tetragonolobus</name>
    <name type="common">Winged bean</name>
    <name type="synonym">Dolichos tetragonolobus</name>
    <dbReference type="NCBI Taxonomy" id="3891"/>
    <lineage>
        <taxon>Eukaryota</taxon>
        <taxon>Viridiplantae</taxon>
        <taxon>Streptophyta</taxon>
        <taxon>Embryophyta</taxon>
        <taxon>Tracheophyta</taxon>
        <taxon>Spermatophyta</taxon>
        <taxon>Magnoliopsida</taxon>
        <taxon>eudicotyledons</taxon>
        <taxon>Gunneridae</taxon>
        <taxon>Pentapetalae</taxon>
        <taxon>rosids</taxon>
        <taxon>fabids</taxon>
        <taxon>Fabales</taxon>
        <taxon>Fabaceae</taxon>
        <taxon>Papilionoideae</taxon>
        <taxon>50 kb inversion clade</taxon>
        <taxon>NPAAA clade</taxon>
        <taxon>indigoferoid/millettioid clade</taxon>
        <taxon>Phaseoleae</taxon>
        <taxon>Psophocarpus</taxon>
    </lineage>
</organism>
<dbReference type="Proteomes" id="UP001386955">
    <property type="component" value="Unassembled WGS sequence"/>
</dbReference>
<dbReference type="EMBL" id="JAYMYS010000003">
    <property type="protein sequence ID" value="KAK7401176.1"/>
    <property type="molecule type" value="Genomic_DNA"/>
</dbReference>
<evidence type="ECO:0000313" key="4">
    <source>
        <dbReference type="Proteomes" id="UP001386955"/>
    </source>
</evidence>
<dbReference type="AlphaFoldDB" id="A0AAN9SP33"/>
<sequence>MTNKLRCLHWDEGCLKSLPSKFCVEQLVEISMPRSKLKQLWNGVQNLVNLKTIDLRESQDLIEIPNLFTARKLERVAHLSKKSQLQCVPTFC</sequence>
<evidence type="ECO:0000256" key="1">
    <source>
        <dbReference type="ARBA" id="ARBA00022614"/>
    </source>
</evidence>
<protein>
    <recommendedName>
        <fullName evidence="5">Disease resistance protein</fullName>
    </recommendedName>
</protein>
<keyword evidence="4" id="KW-1185">Reference proteome</keyword>
<keyword evidence="2" id="KW-0677">Repeat</keyword>